<dbReference type="InterPro" id="IPR009057">
    <property type="entry name" value="Homeodomain-like_sf"/>
</dbReference>
<dbReference type="PANTHER" id="PTHR30514">
    <property type="entry name" value="GLUCOKINASE"/>
    <property type="match status" value="1"/>
</dbReference>
<protein>
    <recommendedName>
        <fullName evidence="1">HTH rpiR-type domain-containing protein</fullName>
    </recommendedName>
</protein>
<dbReference type="EMBL" id="CP013213">
    <property type="protein sequence ID" value="AMC94094.1"/>
    <property type="molecule type" value="Genomic_DNA"/>
</dbReference>
<feature type="domain" description="HTH rpiR-type" evidence="1">
    <location>
        <begin position="8"/>
        <end position="84"/>
    </location>
</feature>
<sequence length="263" mass="30057">MKNISRYLWNELMYFMQNNTKNSAEYAIALELVNRFEEISQMKIEEIAHNANVTPSTVSKFCKKLGFEGYNDLKACLPDIPFNDSKIAHIRESYPREQYMDAFLIYDSQLTTLILNNIGKNLNAQKLSQDIIETKSVCIISPDYASSAAVIFIKTCNCEGIDCFKIARKSDHDFIIKLTKSCNVVIVISTTGEWIEENRDLIDVLKHQDNQIYVVGSSTILHTQDESDTLIPIVLGEELTVLDSHYNSSRFYTLFFAYLSLSI</sequence>
<dbReference type="InterPro" id="IPR047640">
    <property type="entry name" value="RpiR-like"/>
</dbReference>
<organism evidence="2 3">
    <name type="scientific">Erysipelothrix larvae</name>
    <dbReference type="NCBI Taxonomy" id="1514105"/>
    <lineage>
        <taxon>Bacteria</taxon>
        <taxon>Bacillati</taxon>
        <taxon>Bacillota</taxon>
        <taxon>Erysipelotrichia</taxon>
        <taxon>Erysipelotrichales</taxon>
        <taxon>Erysipelotrichaceae</taxon>
        <taxon>Erysipelothrix</taxon>
    </lineage>
</organism>
<keyword evidence="3" id="KW-1185">Reference proteome</keyword>
<dbReference type="OrthoDB" id="3684496at2"/>
<evidence type="ECO:0000313" key="2">
    <source>
        <dbReference type="EMBL" id="AMC94094.1"/>
    </source>
</evidence>
<evidence type="ECO:0000259" key="1">
    <source>
        <dbReference type="PROSITE" id="PS51071"/>
    </source>
</evidence>
<dbReference type="STRING" id="1514105.AOC36_08860"/>
<dbReference type="GO" id="GO:0003700">
    <property type="term" value="F:DNA-binding transcription factor activity"/>
    <property type="evidence" value="ECO:0007669"/>
    <property type="project" value="InterPro"/>
</dbReference>
<name>A0A0X8H1G0_9FIRM</name>
<dbReference type="Proteomes" id="UP000063781">
    <property type="component" value="Chromosome"/>
</dbReference>
<gene>
    <name evidence="2" type="ORF">AOC36_08860</name>
</gene>
<dbReference type="AlphaFoldDB" id="A0A0X8H1G0"/>
<dbReference type="PROSITE" id="PS51071">
    <property type="entry name" value="HTH_RPIR"/>
    <property type="match status" value="1"/>
</dbReference>
<dbReference type="InterPro" id="IPR000281">
    <property type="entry name" value="HTH_RpiR"/>
</dbReference>
<evidence type="ECO:0000313" key="3">
    <source>
        <dbReference type="Proteomes" id="UP000063781"/>
    </source>
</evidence>
<dbReference type="InterPro" id="IPR036388">
    <property type="entry name" value="WH-like_DNA-bd_sf"/>
</dbReference>
<dbReference type="GO" id="GO:1901135">
    <property type="term" value="P:carbohydrate derivative metabolic process"/>
    <property type="evidence" value="ECO:0007669"/>
    <property type="project" value="InterPro"/>
</dbReference>
<accession>A0A0X8H1G0</accession>
<dbReference type="InterPro" id="IPR046348">
    <property type="entry name" value="SIS_dom_sf"/>
</dbReference>
<dbReference type="SUPFAM" id="SSF46689">
    <property type="entry name" value="Homeodomain-like"/>
    <property type="match status" value="1"/>
</dbReference>
<dbReference type="RefSeq" id="WP_067633475.1">
    <property type="nucleotide sequence ID" value="NZ_CP013213.1"/>
</dbReference>
<proteinExistence type="predicted"/>
<dbReference type="GO" id="GO:0097367">
    <property type="term" value="F:carbohydrate derivative binding"/>
    <property type="evidence" value="ECO:0007669"/>
    <property type="project" value="InterPro"/>
</dbReference>
<dbReference type="Gene3D" id="1.10.10.10">
    <property type="entry name" value="Winged helix-like DNA-binding domain superfamily/Winged helix DNA-binding domain"/>
    <property type="match status" value="1"/>
</dbReference>
<dbReference type="SUPFAM" id="SSF53697">
    <property type="entry name" value="SIS domain"/>
    <property type="match status" value="1"/>
</dbReference>
<dbReference type="KEGG" id="erl:AOC36_08860"/>
<dbReference type="PANTHER" id="PTHR30514:SF1">
    <property type="entry name" value="HTH-TYPE TRANSCRIPTIONAL REGULATOR HEXR-RELATED"/>
    <property type="match status" value="1"/>
</dbReference>
<reference evidence="2 3" key="1">
    <citation type="submission" date="2015-10" db="EMBL/GenBank/DDBJ databases">
        <title>Erysipelothrix larvae sp. LV19 isolated from the larval gut of the rhinoceros beetle, Trypoxylus dichotomus.</title>
        <authorList>
            <person name="Lim S."/>
            <person name="Kim B.-C."/>
        </authorList>
    </citation>
    <scope>NUCLEOTIDE SEQUENCE [LARGE SCALE GENOMIC DNA]</scope>
    <source>
        <strain evidence="2 3">LV19</strain>
    </source>
</reference>
<dbReference type="GO" id="GO:0003677">
    <property type="term" value="F:DNA binding"/>
    <property type="evidence" value="ECO:0007669"/>
    <property type="project" value="InterPro"/>
</dbReference>
<dbReference type="Pfam" id="PF01418">
    <property type="entry name" value="HTH_6"/>
    <property type="match status" value="1"/>
</dbReference>